<dbReference type="GO" id="GO:0016773">
    <property type="term" value="F:phosphotransferase activity, alcohol group as acceptor"/>
    <property type="evidence" value="ECO:0007669"/>
    <property type="project" value="UniProtKB-UniRule"/>
</dbReference>
<evidence type="ECO:0000313" key="2">
    <source>
        <dbReference type="EMBL" id="RUO40057.1"/>
    </source>
</evidence>
<dbReference type="HAMAP" id="MF_01270">
    <property type="entry name" value="AnhMurNAc_kinase"/>
    <property type="match status" value="1"/>
</dbReference>
<dbReference type="UniPathway" id="UPA00544"/>
<dbReference type="PANTHER" id="PTHR30605">
    <property type="entry name" value="ANHYDRO-N-ACETYLMURAMIC ACID KINASE"/>
    <property type="match status" value="1"/>
</dbReference>
<feature type="binding site" evidence="1">
    <location>
        <begin position="13"/>
        <end position="20"/>
    </location>
    <ligand>
        <name>ATP</name>
        <dbReference type="ChEBI" id="CHEBI:30616"/>
    </ligand>
</feature>
<sequence>MPTKQLYLGALSGTSIDAIDIAITAIDAAGIELVSSYSHPFPPALKQQLQQLCSPHANELVNYGLADRDFALETAKAVQHALAAAGVQPQEIIAIGSHGQTVRHHPELTPAFSLQLGCPATLAANTGIAVVSHFRQKDIAVGGQGAPLAPALHQALFHSTEYNRAVINLGGIANISWLPASGDITGFDCGPANTLLDAWYQQHHKQAHFDRDGAWARSGQPLAPLLEACLADPYFQLAAPKSTGREYFNLRWLHHKLAAFTAVTGQEPTPTDVQATLLELTAHTVGHALMQQGHCDQVYLCGGGVKNTYLVERLQALTPNIDWHSTAVLGVDPEWVEAILFAWLAYAHVTTQAGNVTQVTGAKRPVVLGSYTPAL</sequence>
<dbReference type="UniPathway" id="UPA00343"/>
<keyword evidence="3" id="KW-1185">Reference proteome</keyword>
<keyword evidence="1" id="KW-0067">ATP-binding</keyword>
<comment type="function">
    <text evidence="1">Catalyzes the specific phosphorylation of 1,6-anhydro-N-acetylmuramic acid (anhMurNAc) with the simultaneous cleavage of the 1,6-anhydro ring, generating MurNAc-6-P. Is required for the utilization of anhMurNAc either imported from the medium or derived from its own cell wall murein, and thus plays a role in cell wall recycling.</text>
</comment>
<name>A0A432X1F8_9GAMM</name>
<dbReference type="Pfam" id="PF03702">
    <property type="entry name" value="AnmK"/>
    <property type="match status" value="1"/>
</dbReference>
<comment type="similarity">
    <text evidence="1">Belongs to the anhydro-N-acetylmuramic acid kinase family.</text>
</comment>
<keyword evidence="1" id="KW-0119">Carbohydrate metabolism</keyword>
<dbReference type="GO" id="GO:0005524">
    <property type="term" value="F:ATP binding"/>
    <property type="evidence" value="ECO:0007669"/>
    <property type="project" value="UniProtKB-UniRule"/>
</dbReference>
<comment type="pathway">
    <text evidence="1">Amino-sugar metabolism; 1,6-anhydro-N-acetylmuramate degradation.</text>
</comment>
<dbReference type="Proteomes" id="UP000286976">
    <property type="component" value="Unassembled WGS sequence"/>
</dbReference>
<comment type="catalytic activity">
    <reaction evidence="1">
        <text>1,6-anhydro-N-acetyl-beta-muramate + ATP + H2O = N-acetyl-D-muramate 6-phosphate + ADP + H(+)</text>
        <dbReference type="Rhea" id="RHEA:24952"/>
        <dbReference type="ChEBI" id="CHEBI:15377"/>
        <dbReference type="ChEBI" id="CHEBI:15378"/>
        <dbReference type="ChEBI" id="CHEBI:30616"/>
        <dbReference type="ChEBI" id="CHEBI:58690"/>
        <dbReference type="ChEBI" id="CHEBI:58722"/>
        <dbReference type="ChEBI" id="CHEBI:456216"/>
        <dbReference type="EC" id="2.7.1.170"/>
    </reaction>
</comment>
<dbReference type="RefSeq" id="WP_126757540.1">
    <property type="nucleotide sequence ID" value="NZ_PIPQ01000004.1"/>
</dbReference>
<dbReference type="CDD" id="cd24050">
    <property type="entry name" value="ASKHA_NBD_ANMK"/>
    <property type="match status" value="1"/>
</dbReference>
<dbReference type="SUPFAM" id="SSF53067">
    <property type="entry name" value="Actin-like ATPase domain"/>
    <property type="match status" value="1"/>
</dbReference>
<comment type="pathway">
    <text evidence="1">Cell wall biogenesis; peptidoglycan recycling.</text>
</comment>
<reference evidence="2 3" key="1">
    <citation type="journal article" date="2011" name="Front. Microbiol.">
        <title>Genomic signatures of strain selection and enhancement in Bacillus atrophaeus var. globigii, a historical biowarfare simulant.</title>
        <authorList>
            <person name="Gibbons H.S."/>
            <person name="Broomall S.M."/>
            <person name="McNew L.A."/>
            <person name="Daligault H."/>
            <person name="Chapman C."/>
            <person name="Bruce D."/>
            <person name="Karavis M."/>
            <person name="Krepps M."/>
            <person name="McGregor P.A."/>
            <person name="Hong C."/>
            <person name="Park K.H."/>
            <person name="Akmal A."/>
            <person name="Feldman A."/>
            <person name="Lin J.S."/>
            <person name="Chang W.E."/>
            <person name="Higgs B.W."/>
            <person name="Demirev P."/>
            <person name="Lindquist J."/>
            <person name="Liem A."/>
            <person name="Fochler E."/>
            <person name="Read T.D."/>
            <person name="Tapia R."/>
            <person name="Johnson S."/>
            <person name="Bishop-Lilly K.A."/>
            <person name="Detter C."/>
            <person name="Han C."/>
            <person name="Sozhamannan S."/>
            <person name="Rosenzweig C.N."/>
            <person name="Skowronski E.W."/>
        </authorList>
    </citation>
    <scope>NUCLEOTIDE SEQUENCE [LARGE SCALE GENOMIC DNA]</scope>
    <source>
        <strain evidence="2 3">AIT1</strain>
    </source>
</reference>
<dbReference type="EMBL" id="PIPQ01000004">
    <property type="protein sequence ID" value="RUO40057.1"/>
    <property type="molecule type" value="Genomic_DNA"/>
</dbReference>
<dbReference type="InterPro" id="IPR005338">
    <property type="entry name" value="Anhydro_N_Ac-Mur_kinase"/>
</dbReference>
<dbReference type="PANTHER" id="PTHR30605:SF0">
    <property type="entry name" value="ANHYDRO-N-ACETYLMURAMIC ACID KINASE"/>
    <property type="match status" value="1"/>
</dbReference>
<accession>A0A432X1F8</accession>
<comment type="caution">
    <text evidence="2">The sequence shown here is derived from an EMBL/GenBank/DDBJ whole genome shotgun (WGS) entry which is preliminary data.</text>
</comment>
<organism evidence="2 3">
    <name type="scientific">Aliidiomarina taiwanensis</name>
    <dbReference type="NCBI Taxonomy" id="946228"/>
    <lineage>
        <taxon>Bacteria</taxon>
        <taxon>Pseudomonadati</taxon>
        <taxon>Pseudomonadota</taxon>
        <taxon>Gammaproteobacteria</taxon>
        <taxon>Alteromonadales</taxon>
        <taxon>Idiomarinaceae</taxon>
        <taxon>Aliidiomarina</taxon>
    </lineage>
</organism>
<evidence type="ECO:0000256" key="1">
    <source>
        <dbReference type="HAMAP-Rule" id="MF_01270"/>
    </source>
</evidence>
<keyword evidence="1" id="KW-0547">Nucleotide-binding</keyword>
<dbReference type="GO" id="GO:0097175">
    <property type="term" value="P:1,6-anhydro-N-acetyl-beta-muramic acid catabolic process"/>
    <property type="evidence" value="ECO:0007669"/>
    <property type="project" value="UniProtKB-UniRule"/>
</dbReference>
<dbReference type="InterPro" id="IPR043129">
    <property type="entry name" value="ATPase_NBD"/>
</dbReference>
<keyword evidence="1" id="KW-0808">Transferase</keyword>
<dbReference type="EC" id="2.7.1.170" evidence="1"/>
<protein>
    <recommendedName>
        <fullName evidence="1">Anhydro-N-acetylmuramic acid kinase</fullName>
        <ecNumber evidence="1">2.7.1.170</ecNumber>
    </recommendedName>
    <alternativeName>
        <fullName evidence="1">AnhMurNAc kinase</fullName>
    </alternativeName>
</protein>
<dbReference type="AlphaFoldDB" id="A0A432X1F8"/>
<dbReference type="Gene3D" id="3.30.420.40">
    <property type="match status" value="2"/>
</dbReference>
<dbReference type="GO" id="GO:0009254">
    <property type="term" value="P:peptidoglycan turnover"/>
    <property type="evidence" value="ECO:0007669"/>
    <property type="project" value="UniProtKB-UniRule"/>
</dbReference>
<evidence type="ECO:0000313" key="3">
    <source>
        <dbReference type="Proteomes" id="UP000286976"/>
    </source>
</evidence>
<dbReference type="NCBIfam" id="NF007139">
    <property type="entry name" value="PRK09585.1-3"/>
    <property type="match status" value="1"/>
</dbReference>
<dbReference type="GO" id="GO:0016301">
    <property type="term" value="F:kinase activity"/>
    <property type="evidence" value="ECO:0007669"/>
    <property type="project" value="UniProtKB-KW"/>
</dbReference>
<keyword evidence="1 2" id="KW-0418">Kinase</keyword>
<proteinExistence type="inferred from homology"/>
<dbReference type="OrthoDB" id="9763949at2"/>
<gene>
    <name evidence="1" type="primary">anmK</name>
    <name evidence="2" type="ORF">CWE15_07880</name>
</gene>
<dbReference type="GO" id="GO:0006040">
    <property type="term" value="P:amino sugar metabolic process"/>
    <property type="evidence" value="ECO:0007669"/>
    <property type="project" value="InterPro"/>
</dbReference>